<evidence type="ECO:0000313" key="1">
    <source>
        <dbReference type="EMBL" id="CAL4890097.1"/>
    </source>
</evidence>
<organism evidence="1 2">
    <name type="scientific">Urochloa decumbens</name>
    <dbReference type="NCBI Taxonomy" id="240449"/>
    <lineage>
        <taxon>Eukaryota</taxon>
        <taxon>Viridiplantae</taxon>
        <taxon>Streptophyta</taxon>
        <taxon>Embryophyta</taxon>
        <taxon>Tracheophyta</taxon>
        <taxon>Spermatophyta</taxon>
        <taxon>Magnoliopsida</taxon>
        <taxon>Liliopsida</taxon>
        <taxon>Poales</taxon>
        <taxon>Poaceae</taxon>
        <taxon>PACMAD clade</taxon>
        <taxon>Panicoideae</taxon>
        <taxon>Panicodae</taxon>
        <taxon>Paniceae</taxon>
        <taxon>Melinidinae</taxon>
        <taxon>Urochloa</taxon>
    </lineage>
</organism>
<proteinExistence type="predicted"/>
<keyword evidence="2" id="KW-1185">Reference proteome</keyword>
<sequence>MATAWSFLSYDCYEVIDGGGVRTYSDGRMTLQSFLRHIKSMVVVAKSTTIDPSSGLLFLPGEKDASVSYKFPSKYGQRFFSSLIKKAQKAYAARVCFKQIRVDHLRLSATGGVKLRGVEVIEGLSDDALKAGLGRNLAEIAVIIDATFNDSPPDDIRHLTALLRKDFSGLSWYHLHSSLVPLPVYSEMFKEIHETIRFKVSKDILRDILQDVDATGWRTKVRSSQLLEVNLNYRLGRQYRVPYNYPNQTELYKEQHEGLIELGIFGYTEHHQAILTSGQLSMLNTLRLFDSLRNRNAHRMEPEIDYNWIQWREMNQGQDFNSQSSELSSKVRFSVVLCKAQYMLHKHGLLNLHL</sequence>
<reference evidence="1 2" key="2">
    <citation type="submission" date="2024-10" db="EMBL/GenBank/DDBJ databases">
        <authorList>
            <person name="Ryan C."/>
        </authorList>
    </citation>
    <scope>NUCLEOTIDE SEQUENCE [LARGE SCALE GENOMIC DNA]</scope>
</reference>
<dbReference type="EMBL" id="OZ075111">
    <property type="protein sequence ID" value="CAL4890097.1"/>
    <property type="molecule type" value="Genomic_DNA"/>
</dbReference>
<dbReference type="PANTHER" id="PTHR35161:SF18">
    <property type="entry name" value="METAXIN GLUTATHIONE S-TRANSFERASE DOMAIN-CONTAINING PROTEIN"/>
    <property type="match status" value="1"/>
</dbReference>
<evidence type="ECO:0000313" key="2">
    <source>
        <dbReference type="Proteomes" id="UP001497457"/>
    </source>
</evidence>
<gene>
    <name evidence="1" type="ORF">URODEC1_LOCUS3062</name>
</gene>
<dbReference type="AlphaFoldDB" id="A0ABC8VG29"/>
<name>A0ABC8VG29_9POAL</name>
<reference evidence="2" key="1">
    <citation type="submission" date="2024-06" db="EMBL/GenBank/DDBJ databases">
        <authorList>
            <person name="Ryan C."/>
        </authorList>
    </citation>
    <scope>NUCLEOTIDE SEQUENCE [LARGE SCALE GENOMIC DNA]</scope>
</reference>
<protein>
    <submittedName>
        <fullName evidence="1">Uncharacterized protein</fullName>
    </submittedName>
</protein>
<dbReference type="Proteomes" id="UP001497457">
    <property type="component" value="Chromosome 1b"/>
</dbReference>
<dbReference type="PANTHER" id="PTHR35161">
    <property type="entry name" value="OS02G0303100 PROTEIN"/>
    <property type="match status" value="1"/>
</dbReference>
<accession>A0ABC8VG29</accession>